<keyword evidence="3" id="KW-1185">Reference proteome</keyword>
<proteinExistence type="predicted"/>
<feature type="region of interest" description="Disordered" evidence="1">
    <location>
        <begin position="51"/>
        <end position="108"/>
    </location>
</feature>
<feature type="non-terminal residue" evidence="2">
    <location>
        <position position="108"/>
    </location>
</feature>
<evidence type="ECO:0000313" key="2">
    <source>
        <dbReference type="EMBL" id="CAK0832511.1"/>
    </source>
</evidence>
<accession>A0ABN9SL59</accession>
<feature type="compositionally biased region" description="Basic residues" evidence="1">
    <location>
        <begin position="60"/>
        <end position="73"/>
    </location>
</feature>
<protein>
    <submittedName>
        <fullName evidence="2">Uncharacterized protein</fullName>
    </submittedName>
</protein>
<feature type="non-terminal residue" evidence="2">
    <location>
        <position position="1"/>
    </location>
</feature>
<name>A0ABN9SL59_9DINO</name>
<evidence type="ECO:0000256" key="1">
    <source>
        <dbReference type="SAM" id="MobiDB-lite"/>
    </source>
</evidence>
<reference evidence="2" key="1">
    <citation type="submission" date="2023-10" db="EMBL/GenBank/DDBJ databases">
        <authorList>
            <person name="Chen Y."/>
            <person name="Shah S."/>
            <person name="Dougan E. K."/>
            <person name="Thang M."/>
            <person name="Chan C."/>
        </authorList>
    </citation>
    <scope>NUCLEOTIDE SEQUENCE [LARGE SCALE GENOMIC DNA]</scope>
</reference>
<organism evidence="2 3">
    <name type="scientific">Prorocentrum cordatum</name>
    <dbReference type="NCBI Taxonomy" id="2364126"/>
    <lineage>
        <taxon>Eukaryota</taxon>
        <taxon>Sar</taxon>
        <taxon>Alveolata</taxon>
        <taxon>Dinophyceae</taxon>
        <taxon>Prorocentrales</taxon>
        <taxon>Prorocentraceae</taxon>
        <taxon>Prorocentrum</taxon>
    </lineage>
</organism>
<dbReference type="EMBL" id="CAUYUJ010011745">
    <property type="protein sequence ID" value="CAK0832511.1"/>
    <property type="molecule type" value="Genomic_DNA"/>
</dbReference>
<evidence type="ECO:0000313" key="3">
    <source>
        <dbReference type="Proteomes" id="UP001189429"/>
    </source>
</evidence>
<comment type="caution">
    <text evidence="2">The sequence shown here is derived from an EMBL/GenBank/DDBJ whole genome shotgun (WGS) entry which is preliminary data.</text>
</comment>
<dbReference type="Proteomes" id="UP001189429">
    <property type="component" value="Unassembled WGS sequence"/>
</dbReference>
<sequence>TCLRPAGRQVSRRFVLDVQPEWRKLAGCQSCREPLGVGELRRHRGEVRRRCRGNAAPGRRQPRRRRFLRRRSAGGRPADRPPRHVGPWALRREHPAQLRLAGPRGCRA</sequence>
<gene>
    <name evidence="2" type="ORF">PCOR1329_LOCUS30504</name>
</gene>